<gene>
    <name evidence="2" type="ORF">DEO72_LG3g1253</name>
</gene>
<evidence type="ECO:0000313" key="3">
    <source>
        <dbReference type="Proteomes" id="UP000501690"/>
    </source>
</evidence>
<protein>
    <submittedName>
        <fullName evidence="2">Uncharacterized protein</fullName>
    </submittedName>
</protein>
<keyword evidence="1" id="KW-1133">Transmembrane helix</keyword>
<keyword evidence="1" id="KW-0812">Transmembrane</keyword>
<proteinExistence type="predicted"/>
<organism evidence="2 3">
    <name type="scientific">Vigna unguiculata</name>
    <name type="common">Cowpea</name>
    <dbReference type="NCBI Taxonomy" id="3917"/>
    <lineage>
        <taxon>Eukaryota</taxon>
        <taxon>Viridiplantae</taxon>
        <taxon>Streptophyta</taxon>
        <taxon>Embryophyta</taxon>
        <taxon>Tracheophyta</taxon>
        <taxon>Spermatophyta</taxon>
        <taxon>Magnoliopsida</taxon>
        <taxon>eudicotyledons</taxon>
        <taxon>Gunneridae</taxon>
        <taxon>Pentapetalae</taxon>
        <taxon>rosids</taxon>
        <taxon>fabids</taxon>
        <taxon>Fabales</taxon>
        <taxon>Fabaceae</taxon>
        <taxon>Papilionoideae</taxon>
        <taxon>50 kb inversion clade</taxon>
        <taxon>NPAAA clade</taxon>
        <taxon>indigoferoid/millettioid clade</taxon>
        <taxon>Phaseoleae</taxon>
        <taxon>Vigna</taxon>
    </lineage>
</organism>
<keyword evidence="3" id="KW-1185">Reference proteome</keyword>
<evidence type="ECO:0000256" key="1">
    <source>
        <dbReference type="SAM" id="Phobius"/>
    </source>
</evidence>
<evidence type="ECO:0000313" key="2">
    <source>
        <dbReference type="EMBL" id="QCD86727.1"/>
    </source>
</evidence>
<accession>A0A4D6LDS7</accession>
<dbReference type="AlphaFoldDB" id="A0A4D6LDS7"/>
<keyword evidence="1" id="KW-0472">Membrane</keyword>
<name>A0A4D6LDS7_VIGUN</name>
<sequence>MVVCEEEELAVAVNLKVFAPAAFFGVVACAEWFEVAGMFLRRWWPAAMLHLDGVAKVIVAVAEMVRTWC</sequence>
<feature type="transmembrane region" description="Helical" evidence="1">
    <location>
        <begin position="17"/>
        <end position="40"/>
    </location>
</feature>
<dbReference type="EMBL" id="CP039347">
    <property type="protein sequence ID" value="QCD86727.1"/>
    <property type="molecule type" value="Genomic_DNA"/>
</dbReference>
<reference evidence="2 3" key="1">
    <citation type="submission" date="2019-04" db="EMBL/GenBank/DDBJ databases">
        <title>An improved genome assembly and genetic linkage map for asparagus bean, Vigna unguiculata ssp. sesquipedialis.</title>
        <authorList>
            <person name="Xia Q."/>
            <person name="Zhang R."/>
            <person name="Dong Y."/>
        </authorList>
    </citation>
    <scope>NUCLEOTIDE SEQUENCE [LARGE SCALE GENOMIC DNA]</scope>
    <source>
        <tissue evidence="2">Leaf</tissue>
    </source>
</reference>
<dbReference type="Proteomes" id="UP000501690">
    <property type="component" value="Linkage Group LG3"/>
</dbReference>